<sequence>MVGSKAHSTVRNAFHERCFDLSGQGSSQHLTEFEATEALWESLREKQAIAFAQFVHASREALVEEAKNTTPAERCILGKQFQAFIDDAESLLKPSPPTHSRPVVETTSLYIRQVLELMAYQTQGSNAHVLETSGLCIGIPPAILAATFLSYDSQDLVLAAVGGVRLAFWIGLRGSRALSSVTRDWTRGDIVGSRRIWGIKAPTRRLTELLFSPNEGML</sequence>
<comment type="caution">
    <text evidence="2">The sequence shown here is derived from an EMBL/GenBank/DDBJ whole genome shotgun (WGS) entry which is preliminary data.</text>
</comment>
<accession>A0AAJ0CRK3</accession>
<reference evidence="2" key="1">
    <citation type="submission" date="2023-06" db="EMBL/GenBank/DDBJ databases">
        <title>Conoideocrella luteorostrata (Hypocreales: Clavicipitaceae), a potential biocontrol fungus for elongate hemlock scale in United States Christmas tree production areas.</title>
        <authorList>
            <person name="Barrett H."/>
            <person name="Lovett B."/>
            <person name="Macias A.M."/>
            <person name="Stajich J.E."/>
            <person name="Kasson M.T."/>
        </authorList>
    </citation>
    <scope>NUCLEOTIDE SEQUENCE</scope>
    <source>
        <strain evidence="2">ARSEF 14590</strain>
    </source>
</reference>
<dbReference type="GO" id="GO:0016740">
    <property type="term" value="F:transferase activity"/>
    <property type="evidence" value="ECO:0007669"/>
    <property type="project" value="InterPro"/>
</dbReference>
<dbReference type="InterPro" id="IPR001227">
    <property type="entry name" value="Ac_transferase_dom_sf"/>
</dbReference>
<evidence type="ECO:0000259" key="1">
    <source>
        <dbReference type="Pfam" id="PF16073"/>
    </source>
</evidence>
<dbReference type="InterPro" id="IPR032088">
    <property type="entry name" value="SAT"/>
</dbReference>
<evidence type="ECO:0000313" key="2">
    <source>
        <dbReference type="EMBL" id="KAK2598078.1"/>
    </source>
</evidence>
<organism evidence="2 3">
    <name type="scientific">Conoideocrella luteorostrata</name>
    <dbReference type="NCBI Taxonomy" id="1105319"/>
    <lineage>
        <taxon>Eukaryota</taxon>
        <taxon>Fungi</taxon>
        <taxon>Dikarya</taxon>
        <taxon>Ascomycota</taxon>
        <taxon>Pezizomycotina</taxon>
        <taxon>Sordariomycetes</taxon>
        <taxon>Hypocreomycetidae</taxon>
        <taxon>Hypocreales</taxon>
        <taxon>Clavicipitaceae</taxon>
        <taxon>Conoideocrella</taxon>
    </lineage>
</organism>
<feature type="domain" description="Starter acyltransferase (SAT)" evidence="1">
    <location>
        <begin position="38"/>
        <end position="182"/>
    </location>
</feature>
<proteinExistence type="predicted"/>
<evidence type="ECO:0000313" key="3">
    <source>
        <dbReference type="Proteomes" id="UP001251528"/>
    </source>
</evidence>
<name>A0AAJ0CRK3_9HYPO</name>
<dbReference type="Gene3D" id="3.40.366.10">
    <property type="entry name" value="Malonyl-Coenzyme A Acyl Carrier Protein, domain 2"/>
    <property type="match status" value="1"/>
</dbReference>
<dbReference type="Pfam" id="PF16073">
    <property type="entry name" value="SAT"/>
    <property type="match status" value="1"/>
</dbReference>
<keyword evidence="3" id="KW-1185">Reference proteome</keyword>
<gene>
    <name evidence="2" type="primary">pks1</name>
    <name evidence="2" type="ORF">QQS21_005789</name>
</gene>
<dbReference type="AlphaFoldDB" id="A0AAJ0CRK3"/>
<dbReference type="EMBL" id="JASWJB010000100">
    <property type="protein sequence ID" value="KAK2598078.1"/>
    <property type="molecule type" value="Genomic_DNA"/>
</dbReference>
<protein>
    <submittedName>
        <fullName evidence="2">Polyketide beta-ketoacyl-synthase</fullName>
    </submittedName>
</protein>
<dbReference type="Proteomes" id="UP001251528">
    <property type="component" value="Unassembled WGS sequence"/>
</dbReference>